<dbReference type="Proteomes" id="UP001177021">
    <property type="component" value="Unassembled WGS sequence"/>
</dbReference>
<keyword evidence="2" id="KW-1185">Reference proteome</keyword>
<dbReference type="EMBL" id="CASHSV030000716">
    <property type="protein sequence ID" value="CAJ2674738.1"/>
    <property type="molecule type" value="Genomic_DNA"/>
</dbReference>
<name>A0ACB0M269_TRIPR</name>
<evidence type="ECO:0000313" key="1">
    <source>
        <dbReference type="EMBL" id="CAJ2674738.1"/>
    </source>
</evidence>
<sequence>MADSNEKVRNSIPDDLMFSIMSKLPPKSLNRFKCVRKSWALFFKNSYFMNMYRKNFMSNNPYYDETYLLLMQTLVVFEQNSWLYLLSGDAREGFTKKVKLDWPLPFQEYDHDINILGSEINGNLCLYADDDNSKVVVWNPSFEEFKVIPPNLDVFVLPHIVMVASQLHGFGYDYIGDDYKLIRYVEFYPNHNYVLDGQINVPRLMSLLKTIYDYPSWEIYSFKSSHWKKLDLDMPTYNETRVGVLEQVYTKGMCHWVSEGEYIDNSYLVSFDLNNEVFSLTSIPSLMDKLEDIHLMLLNEFIALMYKDEETTTFHISILCEIGVKESWMKLFIVESLPCLGHPIGVGKNGNNIFFLNEDEELLMCDLSTHTVQELGVKGAFTCQIVTYKKSLLSIAD</sequence>
<evidence type="ECO:0000313" key="2">
    <source>
        <dbReference type="Proteomes" id="UP001177021"/>
    </source>
</evidence>
<reference evidence="1" key="1">
    <citation type="submission" date="2023-10" db="EMBL/GenBank/DDBJ databases">
        <authorList>
            <person name="Rodriguez Cubillos JULIANA M."/>
            <person name="De Vega J."/>
        </authorList>
    </citation>
    <scope>NUCLEOTIDE SEQUENCE</scope>
</reference>
<comment type="caution">
    <text evidence="1">The sequence shown here is derived from an EMBL/GenBank/DDBJ whole genome shotgun (WGS) entry which is preliminary data.</text>
</comment>
<proteinExistence type="predicted"/>
<accession>A0ACB0M269</accession>
<protein>
    <submittedName>
        <fullName evidence="1">Uncharacterized protein</fullName>
    </submittedName>
</protein>
<organism evidence="1 2">
    <name type="scientific">Trifolium pratense</name>
    <name type="common">Red clover</name>
    <dbReference type="NCBI Taxonomy" id="57577"/>
    <lineage>
        <taxon>Eukaryota</taxon>
        <taxon>Viridiplantae</taxon>
        <taxon>Streptophyta</taxon>
        <taxon>Embryophyta</taxon>
        <taxon>Tracheophyta</taxon>
        <taxon>Spermatophyta</taxon>
        <taxon>Magnoliopsida</taxon>
        <taxon>eudicotyledons</taxon>
        <taxon>Gunneridae</taxon>
        <taxon>Pentapetalae</taxon>
        <taxon>rosids</taxon>
        <taxon>fabids</taxon>
        <taxon>Fabales</taxon>
        <taxon>Fabaceae</taxon>
        <taxon>Papilionoideae</taxon>
        <taxon>50 kb inversion clade</taxon>
        <taxon>NPAAA clade</taxon>
        <taxon>Hologalegina</taxon>
        <taxon>IRL clade</taxon>
        <taxon>Trifolieae</taxon>
        <taxon>Trifolium</taxon>
    </lineage>
</organism>
<gene>
    <name evidence="1" type="ORF">MILVUS5_LOCUS37921</name>
</gene>